<gene>
    <name evidence="3" type="ORF">DPMN_141460</name>
</gene>
<proteinExistence type="predicted"/>
<dbReference type="Pfam" id="PF00643">
    <property type="entry name" value="zf-B_box"/>
    <property type="match status" value="1"/>
</dbReference>
<organism evidence="3 4">
    <name type="scientific">Dreissena polymorpha</name>
    <name type="common">Zebra mussel</name>
    <name type="synonym">Mytilus polymorpha</name>
    <dbReference type="NCBI Taxonomy" id="45954"/>
    <lineage>
        <taxon>Eukaryota</taxon>
        <taxon>Metazoa</taxon>
        <taxon>Spiralia</taxon>
        <taxon>Lophotrochozoa</taxon>
        <taxon>Mollusca</taxon>
        <taxon>Bivalvia</taxon>
        <taxon>Autobranchia</taxon>
        <taxon>Heteroconchia</taxon>
        <taxon>Euheterodonta</taxon>
        <taxon>Imparidentia</taxon>
        <taxon>Neoheterodontei</taxon>
        <taxon>Myida</taxon>
        <taxon>Dreissenoidea</taxon>
        <taxon>Dreissenidae</taxon>
        <taxon>Dreissena</taxon>
    </lineage>
</organism>
<keyword evidence="1" id="KW-0862">Zinc</keyword>
<dbReference type="Proteomes" id="UP000828390">
    <property type="component" value="Unassembled WGS sequence"/>
</dbReference>
<reference evidence="3" key="2">
    <citation type="submission" date="2020-11" db="EMBL/GenBank/DDBJ databases">
        <authorList>
            <person name="McCartney M.A."/>
            <person name="Auch B."/>
            <person name="Kono T."/>
            <person name="Mallez S."/>
            <person name="Becker A."/>
            <person name="Gohl D.M."/>
            <person name="Silverstein K.A.T."/>
            <person name="Koren S."/>
            <person name="Bechman K.B."/>
            <person name="Herman A."/>
            <person name="Abrahante J.E."/>
            <person name="Garbe J."/>
        </authorList>
    </citation>
    <scope>NUCLEOTIDE SEQUENCE</scope>
    <source>
        <strain evidence="3">Duluth1</strain>
        <tissue evidence="3">Whole animal</tissue>
    </source>
</reference>
<keyword evidence="1" id="KW-0479">Metal-binding</keyword>
<dbReference type="SUPFAM" id="SSF57845">
    <property type="entry name" value="B-box zinc-binding domain"/>
    <property type="match status" value="1"/>
</dbReference>
<evidence type="ECO:0000256" key="1">
    <source>
        <dbReference type="PROSITE-ProRule" id="PRU00024"/>
    </source>
</evidence>
<keyword evidence="1" id="KW-0863">Zinc-finger</keyword>
<dbReference type="PANTHER" id="PTHR25462:SF296">
    <property type="entry name" value="MEIOTIC P26, ISOFORM F"/>
    <property type="match status" value="1"/>
</dbReference>
<dbReference type="PROSITE" id="PS50119">
    <property type="entry name" value="ZF_BBOX"/>
    <property type="match status" value="2"/>
</dbReference>
<evidence type="ECO:0000313" key="3">
    <source>
        <dbReference type="EMBL" id="KAH3813012.1"/>
    </source>
</evidence>
<dbReference type="InterPro" id="IPR047153">
    <property type="entry name" value="TRIM45/56/19-like"/>
</dbReference>
<keyword evidence="4" id="KW-1185">Reference proteome</keyword>
<dbReference type="Gene3D" id="3.30.160.60">
    <property type="entry name" value="Classic Zinc Finger"/>
    <property type="match status" value="1"/>
</dbReference>
<evidence type="ECO:0000259" key="2">
    <source>
        <dbReference type="PROSITE" id="PS50119"/>
    </source>
</evidence>
<dbReference type="EMBL" id="JAIWYP010000006">
    <property type="protein sequence ID" value="KAH3813012.1"/>
    <property type="molecule type" value="Genomic_DNA"/>
</dbReference>
<dbReference type="PANTHER" id="PTHR25462">
    <property type="entry name" value="BONUS, ISOFORM C-RELATED"/>
    <property type="match status" value="1"/>
</dbReference>
<sequence>MAACESDESTNSSDMPGECVVIQSCEPCVRNNSSTTATVFCKICNELFCDQCNHLHKIFKPGKHDVVGIEDIDSVPVKVDMKGIDICHEHDEKIRFYCEDHAKLCCSSCVLTHRQCDKFHDLVSLSVQKGQELHDLNERLLQISFDVNAYTVNCKQSETELNESIASSLKEVDEIKDRLVHLVQDAKQKLLTEANRIQSEEFTKFRESHAVSAKVTEEINKLVSFCKLLIEHGTNQQQYIAAKHLEVTVQRMETDFNQQQNAHQECTVKLAVPKELTSLIAKEKDMLNINVLRNHKLAGKTRVFIKKLQRIYDHLRIVSMHYRRLTYTIYYILLYNTIQYIYIYVRLVHVNIIKTSYVSMISGTMLLNHGSKHTFIHLTRTSTF</sequence>
<comment type="caution">
    <text evidence="3">The sequence shown here is derived from an EMBL/GenBank/DDBJ whole genome shotgun (WGS) entry which is preliminary data.</text>
</comment>
<dbReference type="AlphaFoldDB" id="A0A9D4GA08"/>
<feature type="domain" description="B box-type" evidence="2">
    <location>
        <begin position="23"/>
        <end position="69"/>
    </location>
</feature>
<dbReference type="InterPro" id="IPR000315">
    <property type="entry name" value="Znf_B-box"/>
</dbReference>
<protein>
    <recommendedName>
        <fullName evidence="2">B box-type domain-containing protein</fullName>
    </recommendedName>
</protein>
<feature type="domain" description="B box-type" evidence="2">
    <location>
        <begin position="82"/>
        <end position="125"/>
    </location>
</feature>
<accession>A0A9D4GA08</accession>
<reference evidence="3" key="1">
    <citation type="journal article" date="2019" name="bioRxiv">
        <title>The Genome of the Zebra Mussel, Dreissena polymorpha: A Resource for Invasive Species Research.</title>
        <authorList>
            <person name="McCartney M.A."/>
            <person name="Auch B."/>
            <person name="Kono T."/>
            <person name="Mallez S."/>
            <person name="Zhang Y."/>
            <person name="Obille A."/>
            <person name="Becker A."/>
            <person name="Abrahante J.E."/>
            <person name="Garbe J."/>
            <person name="Badalamenti J.P."/>
            <person name="Herman A."/>
            <person name="Mangelson H."/>
            <person name="Liachko I."/>
            <person name="Sullivan S."/>
            <person name="Sone E.D."/>
            <person name="Koren S."/>
            <person name="Silverstein K.A.T."/>
            <person name="Beckman K.B."/>
            <person name="Gohl D.M."/>
        </authorList>
    </citation>
    <scope>NUCLEOTIDE SEQUENCE</scope>
    <source>
        <strain evidence="3">Duluth1</strain>
        <tissue evidence="3">Whole animal</tissue>
    </source>
</reference>
<name>A0A9D4GA08_DREPO</name>
<dbReference type="GO" id="GO:0008270">
    <property type="term" value="F:zinc ion binding"/>
    <property type="evidence" value="ECO:0007669"/>
    <property type="project" value="UniProtKB-KW"/>
</dbReference>
<evidence type="ECO:0000313" key="4">
    <source>
        <dbReference type="Proteomes" id="UP000828390"/>
    </source>
</evidence>